<accession>A0A8J2J465</accession>
<protein>
    <submittedName>
        <fullName evidence="2">Uncharacterized protein</fullName>
    </submittedName>
</protein>
<dbReference type="AlphaFoldDB" id="A0A8J2J465"/>
<sequence length="89" mass="9552">DTGVHLIEPESLLESPNVGSEEESDVEDDFEESLEKLNPNPDPSLSAPQRASVSSASGRRSSFARGISVCEEPSDDQSIVDYLSDVQDG</sequence>
<feature type="region of interest" description="Disordered" evidence="1">
    <location>
        <begin position="1"/>
        <end position="89"/>
    </location>
</feature>
<organism evidence="2 3">
    <name type="scientific">Allacma fusca</name>
    <dbReference type="NCBI Taxonomy" id="39272"/>
    <lineage>
        <taxon>Eukaryota</taxon>
        <taxon>Metazoa</taxon>
        <taxon>Ecdysozoa</taxon>
        <taxon>Arthropoda</taxon>
        <taxon>Hexapoda</taxon>
        <taxon>Collembola</taxon>
        <taxon>Symphypleona</taxon>
        <taxon>Sminthuridae</taxon>
        <taxon>Allacma</taxon>
    </lineage>
</organism>
<evidence type="ECO:0000313" key="3">
    <source>
        <dbReference type="Proteomes" id="UP000708208"/>
    </source>
</evidence>
<evidence type="ECO:0000313" key="2">
    <source>
        <dbReference type="EMBL" id="CAG7664409.1"/>
    </source>
</evidence>
<feature type="non-terminal residue" evidence="2">
    <location>
        <position position="1"/>
    </location>
</feature>
<feature type="compositionally biased region" description="Low complexity" evidence="1">
    <location>
        <begin position="50"/>
        <end position="68"/>
    </location>
</feature>
<dbReference type="Proteomes" id="UP000708208">
    <property type="component" value="Unassembled WGS sequence"/>
</dbReference>
<name>A0A8J2J465_9HEXA</name>
<dbReference type="EMBL" id="CAJVCH010008713">
    <property type="protein sequence ID" value="CAG7664409.1"/>
    <property type="molecule type" value="Genomic_DNA"/>
</dbReference>
<reference evidence="2" key="1">
    <citation type="submission" date="2021-06" db="EMBL/GenBank/DDBJ databases">
        <authorList>
            <person name="Hodson N. C."/>
            <person name="Mongue J. A."/>
            <person name="Jaron S. K."/>
        </authorList>
    </citation>
    <scope>NUCLEOTIDE SEQUENCE</scope>
</reference>
<gene>
    <name evidence="2" type="ORF">AFUS01_LOCUS1553</name>
</gene>
<comment type="caution">
    <text evidence="2">The sequence shown here is derived from an EMBL/GenBank/DDBJ whole genome shotgun (WGS) entry which is preliminary data.</text>
</comment>
<keyword evidence="3" id="KW-1185">Reference proteome</keyword>
<feature type="non-terminal residue" evidence="2">
    <location>
        <position position="89"/>
    </location>
</feature>
<evidence type="ECO:0000256" key="1">
    <source>
        <dbReference type="SAM" id="MobiDB-lite"/>
    </source>
</evidence>
<proteinExistence type="predicted"/>
<feature type="compositionally biased region" description="Acidic residues" evidence="1">
    <location>
        <begin position="20"/>
        <end position="32"/>
    </location>
</feature>